<dbReference type="Proteomes" id="UP001362999">
    <property type="component" value="Unassembled WGS sequence"/>
</dbReference>
<proteinExistence type="predicted"/>
<evidence type="ECO:0000313" key="2">
    <source>
        <dbReference type="Proteomes" id="UP001362999"/>
    </source>
</evidence>
<protein>
    <recommendedName>
        <fullName evidence="3">F-box domain-containing protein</fullName>
    </recommendedName>
</protein>
<name>A0AAV9Z9W6_9AGAR</name>
<comment type="caution">
    <text evidence="1">The sequence shown here is derived from an EMBL/GenBank/DDBJ whole genome shotgun (WGS) entry which is preliminary data.</text>
</comment>
<reference evidence="1 2" key="1">
    <citation type="journal article" date="2024" name="J Genomics">
        <title>Draft genome sequencing and assembly of Favolaschia claudopus CIRM-BRFM 2984 isolated from oak limbs.</title>
        <authorList>
            <person name="Navarro D."/>
            <person name="Drula E."/>
            <person name="Chaduli D."/>
            <person name="Cazenave R."/>
            <person name="Ahrendt S."/>
            <person name="Wang J."/>
            <person name="Lipzen A."/>
            <person name="Daum C."/>
            <person name="Barry K."/>
            <person name="Grigoriev I.V."/>
            <person name="Favel A."/>
            <person name="Rosso M.N."/>
            <person name="Martin F."/>
        </authorList>
    </citation>
    <scope>NUCLEOTIDE SEQUENCE [LARGE SCALE GENOMIC DNA]</scope>
    <source>
        <strain evidence="1 2">CIRM-BRFM 2984</strain>
    </source>
</reference>
<dbReference type="AlphaFoldDB" id="A0AAV9Z9W6"/>
<dbReference type="EMBL" id="JAWWNJ010000175">
    <property type="protein sequence ID" value="KAK6975080.1"/>
    <property type="molecule type" value="Genomic_DNA"/>
</dbReference>
<evidence type="ECO:0000313" key="1">
    <source>
        <dbReference type="EMBL" id="KAK6975080.1"/>
    </source>
</evidence>
<keyword evidence="2" id="KW-1185">Reference proteome</keyword>
<evidence type="ECO:0008006" key="3">
    <source>
        <dbReference type="Google" id="ProtNLM"/>
    </source>
</evidence>
<sequence>MRVSLGPCENLEPLSQVSETSQITLIAVPPDILHDIFDVLYECGRRNPVTDRYDLEVSKGRLLLPLSMCCRYLRAQTLPWIFREVYNWDMDDSVWPETLWPFIRCDEVLIERKLMLNSFSIINVRDRSLRNPGPIVLTPTMLDALTNMPAVVKVTVRLTSAIQVGLLHALSQAPQLKILEFFESRLDGTFSPSELSFPHLGDQRFADKSTFKLKAPASESPNNYVLNAFSLIGTSVVAAGWWRVGVDVGTTIVAVGQSNGVGVRCLIKVRRRCRTDVDVASRVHIPPWIPLNSAHLRPRNHPPSFQVHAVPLPLVTANAPTFCAAVDGRRRLAVVETFSSQPPPSRFSRL</sequence>
<organism evidence="1 2">
    <name type="scientific">Favolaschia claudopus</name>
    <dbReference type="NCBI Taxonomy" id="2862362"/>
    <lineage>
        <taxon>Eukaryota</taxon>
        <taxon>Fungi</taxon>
        <taxon>Dikarya</taxon>
        <taxon>Basidiomycota</taxon>
        <taxon>Agaricomycotina</taxon>
        <taxon>Agaricomycetes</taxon>
        <taxon>Agaricomycetidae</taxon>
        <taxon>Agaricales</taxon>
        <taxon>Marasmiineae</taxon>
        <taxon>Mycenaceae</taxon>
        <taxon>Favolaschia</taxon>
    </lineage>
</organism>
<accession>A0AAV9Z9W6</accession>
<gene>
    <name evidence="1" type="ORF">R3P38DRAFT_3238221</name>
</gene>